<proteinExistence type="predicted"/>
<accession>A0A9W8LI75</accession>
<sequence>MQFAKVALAIAALAAAVVADIDWTSPVALQCTKENWAALKAKADPLLPSAPTLLTPEQNAALNSILQGQSTLPAEPTDEMLAALPKALPAVLLNSLAGPIVQPCIDAASTQKPTSSAETSSTSSAPVSSSTPASTDAESSSPSASENTDYSVSTPAKCVHHA</sequence>
<feature type="region of interest" description="Disordered" evidence="1">
    <location>
        <begin position="111"/>
        <end position="162"/>
    </location>
</feature>
<feature type="compositionally biased region" description="Low complexity" evidence="1">
    <location>
        <begin position="113"/>
        <end position="146"/>
    </location>
</feature>
<evidence type="ECO:0000313" key="3">
    <source>
        <dbReference type="EMBL" id="KAJ2781053.1"/>
    </source>
</evidence>
<evidence type="ECO:0000256" key="1">
    <source>
        <dbReference type="SAM" id="MobiDB-lite"/>
    </source>
</evidence>
<keyword evidence="4" id="KW-1185">Reference proteome</keyword>
<dbReference type="AlphaFoldDB" id="A0A9W8LI75"/>
<evidence type="ECO:0000256" key="2">
    <source>
        <dbReference type="SAM" id="SignalP"/>
    </source>
</evidence>
<organism evidence="3 4">
    <name type="scientific">Coemansia javaensis</name>
    <dbReference type="NCBI Taxonomy" id="2761396"/>
    <lineage>
        <taxon>Eukaryota</taxon>
        <taxon>Fungi</taxon>
        <taxon>Fungi incertae sedis</taxon>
        <taxon>Zoopagomycota</taxon>
        <taxon>Kickxellomycotina</taxon>
        <taxon>Kickxellomycetes</taxon>
        <taxon>Kickxellales</taxon>
        <taxon>Kickxellaceae</taxon>
        <taxon>Coemansia</taxon>
    </lineage>
</organism>
<comment type="caution">
    <text evidence="3">The sequence shown here is derived from an EMBL/GenBank/DDBJ whole genome shotgun (WGS) entry which is preliminary data.</text>
</comment>
<name>A0A9W8LI75_9FUNG</name>
<reference evidence="3" key="1">
    <citation type="submission" date="2022-07" db="EMBL/GenBank/DDBJ databases">
        <title>Phylogenomic reconstructions and comparative analyses of Kickxellomycotina fungi.</title>
        <authorList>
            <person name="Reynolds N.K."/>
            <person name="Stajich J.E."/>
            <person name="Barry K."/>
            <person name="Grigoriev I.V."/>
            <person name="Crous P."/>
            <person name="Smith M.E."/>
        </authorList>
    </citation>
    <scope>NUCLEOTIDE SEQUENCE</scope>
    <source>
        <strain evidence="3">NBRC 105414</strain>
    </source>
</reference>
<keyword evidence="2" id="KW-0732">Signal</keyword>
<dbReference type="EMBL" id="JANBUL010000116">
    <property type="protein sequence ID" value="KAJ2781053.1"/>
    <property type="molecule type" value="Genomic_DNA"/>
</dbReference>
<protein>
    <submittedName>
        <fullName evidence="3">Uncharacterized protein</fullName>
    </submittedName>
</protein>
<gene>
    <name evidence="3" type="ORF">H4R18_003100</name>
</gene>
<evidence type="ECO:0000313" key="4">
    <source>
        <dbReference type="Proteomes" id="UP001140217"/>
    </source>
</evidence>
<feature type="signal peptide" evidence="2">
    <location>
        <begin position="1"/>
        <end position="19"/>
    </location>
</feature>
<dbReference type="Proteomes" id="UP001140217">
    <property type="component" value="Unassembled WGS sequence"/>
</dbReference>
<feature type="chain" id="PRO_5040831424" evidence="2">
    <location>
        <begin position="20"/>
        <end position="162"/>
    </location>
</feature>